<evidence type="ECO:0000259" key="1">
    <source>
        <dbReference type="Pfam" id="PF06452"/>
    </source>
</evidence>
<gene>
    <name evidence="2" type="ORF">METZ01_LOCUS351032</name>
</gene>
<dbReference type="InterPro" id="IPR010502">
    <property type="entry name" value="Carb-bd_dom_fam9"/>
</dbReference>
<dbReference type="Gene3D" id="2.60.40.1190">
    <property type="match status" value="1"/>
</dbReference>
<dbReference type="GO" id="GO:0004553">
    <property type="term" value="F:hydrolase activity, hydrolyzing O-glycosyl compounds"/>
    <property type="evidence" value="ECO:0007669"/>
    <property type="project" value="InterPro"/>
</dbReference>
<dbReference type="GO" id="GO:0016052">
    <property type="term" value="P:carbohydrate catabolic process"/>
    <property type="evidence" value="ECO:0007669"/>
    <property type="project" value="InterPro"/>
</dbReference>
<protein>
    <recommendedName>
        <fullName evidence="1">Carbohydrate-binding domain-containing protein</fullName>
    </recommendedName>
</protein>
<dbReference type="Pfam" id="PF06452">
    <property type="entry name" value="CBM9_1"/>
    <property type="match status" value="1"/>
</dbReference>
<dbReference type="GO" id="GO:0030246">
    <property type="term" value="F:carbohydrate binding"/>
    <property type="evidence" value="ECO:0007669"/>
    <property type="project" value="InterPro"/>
</dbReference>
<dbReference type="AlphaFoldDB" id="A0A382RMH3"/>
<sequence length="249" mass="28127">MTYGLFTLLVHKVLPTLPFVEMKTPTVPTIRFFWLFLSTSLLQVPLWGKEATSETGAPKVQPSEIPPQSQGVYNGKPSLRAVYVEEGPKLDGNLDDEVWKRALPAGDLVQTFPKNNTSGTQHTEFRILYDKENLYVGIWCFQEDPRDVTANAGNVANAGNDDHCIVILDSFHDKRNAYAFLVTPNSLRFDILIGDQGKMQNFDWDTIWMAKCAIHDWGWAAELAIPFKSIAFDEKSTTWGINFLRVIKS</sequence>
<evidence type="ECO:0000313" key="2">
    <source>
        <dbReference type="EMBL" id="SVC98178.1"/>
    </source>
</evidence>
<name>A0A382RMH3_9ZZZZ</name>
<organism evidence="2">
    <name type="scientific">marine metagenome</name>
    <dbReference type="NCBI Taxonomy" id="408172"/>
    <lineage>
        <taxon>unclassified sequences</taxon>
        <taxon>metagenomes</taxon>
        <taxon>ecological metagenomes</taxon>
    </lineage>
</organism>
<reference evidence="2" key="1">
    <citation type="submission" date="2018-05" db="EMBL/GenBank/DDBJ databases">
        <authorList>
            <person name="Lanie J.A."/>
            <person name="Ng W.-L."/>
            <person name="Kazmierczak K.M."/>
            <person name="Andrzejewski T.M."/>
            <person name="Davidsen T.M."/>
            <person name="Wayne K.J."/>
            <person name="Tettelin H."/>
            <person name="Glass J.I."/>
            <person name="Rusch D."/>
            <person name="Podicherti R."/>
            <person name="Tsui H.-C.T."/>
            <person name="Winkler M.E."/>
        </authorList>
    </citation>
    <scope>NUCLEOTIDE SEQUENCE</scope>
</reference>
<proteinExistence type="predicted"/>
<dbReference type="CDD" id="cd09618">
    <property type="entry name" value="CBM9_like_2"/>
    <property type="match status" value="1"/>
</dbReference>
<dbReference type="SUPFAM" id="SSF49344">
    <property type="entry name" value="CBD9-like"/>
    <property type="match status" value="1"/>
</dbReference>
<dbReference type="EMBL" id="UINC01122394">
    <property type="protein sequence ID" value="SVC98178.1"/>
    <property type="molecule type" value="Genomic_DNA"/>
</dbReference>
<feature type="domain" description="Carbohydrate-binding" evidence="1">
    <location>
        <begin position="90"/>
        <end position="243"/>
    </location>
</feature>
<accession>A0A382RMH3</accession>
<feature type="non-terminal residue" evidence="2">
    <location>
        <position position="249"/>
    </location>
</feature>